<name>A0A7M3SVS1_9MICC</name>
<feature type="region of interest" description="Disordered" evidence="6">
    <location>
        <begin position="1"/>
        <end position="22"/>
    </location>
</feature>
<dbReference type="CDD" id="cd00408">
    <property type="entry name" value="DHDPS-like"/>
    <property type="match status" value="1"/>
</dbReference>
<dbReference type="PANTHER" id="PTHR42849:SF1">
    <property type="entry name" value="N-ACETYLNEURAMINATE LYASE"/>
    <property type="match status" value="1"/>
</dbReference>
<dbReference type="PANTHER" id="PTHR42849">
    <property type="entry name" value="N-ACETYLNEURAMINATE LYASE"/>
    <property type="match status" value="1"/>
</dbReference>
<evidence type="ECO:0000256" key="2">
    <source>
        <dbReference type="ARBA" id="ARBA00023270"/>
    </source>
</evidence>
<dbReference type="InterPro" id="IPR020625">
    <property type="entry name" value="Schiff_base-form_aldolases_AS"/>
</dbReference>
<dbReference type="Pfam" id="PF00701">
    <property type="entry name" value="DHDPS"/>
    <property type="match status" value="1"/>
</dbReference>
<reference evidence="7 8" key="1">
    <citation type="submission" date="2019-12" db="EMBL/GenBank/DDBJ databases">
        <authorList>
            <person name="Li J."/>
            <person name="Shi Y."/>
            <person name="Xu G."/>
            <person name="Xiao D."/>
            <person name="Ran X."/>
        </authorList>
    </citation>
    <scope>NUCLEOTIDE SEQUENCE [LARGE SCALE GENOMIC DNA]</scope>
    <source>
        <strain evidence="7 8">JCM 15915</strain>
    </source>
</reference>
<dbReference type="OrthoDB" id="3175637at2"/>
<comment type="caution">
    <text evidence="7">The sequence shown here is derived from an EMBL/GenBank/DDBJ whole genome shotgun (WGS) entry which is preliminary data.</text>
</comment>
<keyword evidence="8" id="KW-1185">Reference proteome</keyword>
<dbReference type="PROSITE" id="PS00666">
    <property type="entry name" value="DHDPS_2"/>
    <property type="match status" value="1"/>
</dbReference>
<dbReference type="InterPro" id="IPR002220">
    <property type="entry name" value="DapA-like"/>
</dbReference>
<dbReference type="SUPFAM" id="SSF51569">
    <property type="entry name" value="Aldolase"/>
    <property type="match status" value="1"/>
</dbReference>
<gene>
    <name evidence="7" type="ORF">GMA10_11825</name>
</gene>
<dbReference type="GO" id="GO:0005829">
    <property type="term" value="C:cytosol"/>
    <property type="evidence" value="ECO:0007669"/>
    <property type="project" value="TreeGrafter"/>
</dbReference>
<sequence>MSATPAFHGVIPPVVTPRSTDGEIDRKGLERVVRHLIDGGVHGLFMLGSSAETPYMSDDERSTVVELTAEIVNGAVPVIVGANDQTGVRVAEEARRMTRLGADAVVASSPYYVITNQNEILDHFRMVRDAVDVPVFAYNVPVRTHIPLGADLLAQLAHEGAIVGVKDSSNDDVAFRQLALATRDVAGFSLFTGHEVVCDGAMLSGADGIVPGLGNVDPSGYVRLYEAAAAGDWEAARREQDRLVDLFTIVGCPDSNRVSGGAAGLGAFKTALVELGVISSNTMSKPMAALNENEAASIRTILERTGLL</sequence>
<dbReference type="Proteomes" id="UP000462152">
    <property type="component" value="Unassembled WGS sequence"/>
</dbReference>
<dbReference type="AlphaFoldDB" id="A0A7M3SVS1"/>
<dbReference type="InterPro" id="IPR013785">
    <property type="entry name" value="Aldolase_TIM"/>
</dbReference>
<keyword evidence="1 3" id="KW-0456">Lyase</keyword>
<evidence type="ECO:0000313" key="7">
    <source>
        <dbReference type="EMBL" id="MUN55886.1"/>
    </source>
</evidence>
<dbReference type="EMBL" id="WOGT01000010">
    <property type="protein sequence ID" value="MUN55886.1"/>
    <property type="molecule type" value="Genomic_DNA"/>
</dbReference>
<protein>
    <submittedName>
        <fullName evidence="7">Dihydrodipicolinate synthase family protein</fullName>
    </submittedName>
</protein>
<comment type="similarity">
    <text evidence="3">Belongs to the DapA family.</text>
</comment>
<evidence type="ECO:0000313" key="8">
    <source>
        <dbReference type="Proteomes" id="UP000462152"/>
    </source>
</evidence>
<feature type="active site" description="Proton donor/acceptor" evidence="4">
    <location>
        <position position="138"/>
    </location>
</feature>
<evidence type="ECO:0000256" key="5">
    <source>
        <dbReference type="PIRSR" id="PIRSR001365-2"/>
    </source>
</evidence>
<feature type="active site" description="Schiff-base intermediate with substrate" evidence="4">
    <location>
        <position position="166"/>
    </location>
</feature>
<dbReference type="RefSeq" id="WP_129315694.1">
    <property type="nucleotide sequence ID" value="NZ_NOIQ01000010.1"/>
</dbReference>
<organism evidence="7 8">
    <name type="scientific">Rothia koreensis</name>
    <dbReference type="NCBI Taxonomy" id="592378"/>
    <lineage>
        <taxon>Bacteria</taxon>
        <taxon>Bacillati</taxon>
        <taxon>Actinomycetota</taxon>
        <taxon>Actinomycetes</taxon>
        <taxon>Micrococcales</taxon>
        <taxon>Micrococcaceae</taxon>
        <taxon>Rothia</taxon>
    </lineage>
</organism>
<keyword evidence="2" id="KW-0704">Schiff base</keyword>
<dbReference type="Gene3D" id="3.20.20.70">
    <property type="entry name" value="Aldolase class I"/>
    <property type="match status" value="1"/>
</dbReference>
<accession>A0A7M3SVS1</accession>
<feature type="binding site" evidence="5">
    <location>
        <position position="210"/>
    </location>
    <ligand>
        <name>pyruvate</name>
        <dbReference type="ChEBI" id="CHEBI:15361"/>
    </ligand>
</feature>
<dbReference type="SMART" id="SM01130">
    <property type="entry name" value="DHDPS"/>
    <property type="match status" value="1"/>
</dbReference>
<dbReference type="PRINTS" id="PR00146">
    <property type="entry name" value="DHPICSNTHASE"/>
</dbReference>
<dbReference type="GO" id="GO:0008747">
    <property type="term" value="F:N-acetylneuraminate lyase activity"/>
    <property type="evidence" value="ECO:0007669"/>
    <property type="project" value="TreeGrafter"/>
</dbReference>
<evidence type="ECO:0000256" key="3">
    <source>
        <dbReference type="PIRNR" id="PIRNR001365"/>
    </source>
</evidence>
<evidence type="ECO:0000256" key="1">
    <source>
        <dbReference type="ARBA" id="ARBA00023239"/>
    </source>
</evidence>
<dbReference type="GO" id="GO:0019262">
    <property type="term" value="P:N-acetylneuraminate catabolic process"/>
    <property type="evidence" value="ECO:0007669"/>
    <property type="project" value="TreeGrafter"/>
</dbReference>
<proteinExistence type="inferred from homology"/>
<evidence type="ECO:0000256" key="6">
    <source>
        <dbReference type="SAM" id="MobiDB-lite"/>
    </source>
</evidence>
<dbReference type="PIRSF" id="PIRSF001365">
    <property type="entry name" value="DHDPS"/>
    <property type="match status" value="1"/>
</dbReference>
<evidence type="ECO:0000256" key="4">
    <source>
        <dbReference type="PIRSR" id="PIRSR001365-1"/>
    </source>
</evidence>